<evidence type="ECO:0000256" key="9">
    <source>
        <dbReference type="ARBA" id="ARBA00023136"/>
    </source>
</evidence>
<protein>
    <recommendedName>
        <fullName evidence="10">Protein-export membrane protein SecG</fullName>
    </recommendedName>
</protein>
<keyword evidence="7 10" id="KW-1133">Transmembrane helix</keyword>
<comment type="function">
    <text evidence="10">Involved in protein export. Participates in an early event of protein translocation.</text>
</comment>
<dbReference type="GO" id="GO:0009306">
    <property type="term" value="P:protein secretion"/>
    <property type="evidence" value="ECO:0007669"/>
    <property type="project" value="UniProtKB-UniRule"/>
</dbReference>
<organism evidence="11 12">
    <name type="scientific">Carnobacterium iners</name>
    <dbReference type="NCBI Taxonomy" id="1073423"/>
    <lineage>
        <taxon>Bacteria</taxon>
        <taxon>Bacillati</taxon>
        <taxon>Bacillota</taxon>
        <taxon>Bacilli</taxon>
        <taxon>Lactobacillales</taxon>
        <taxon>Carnobacteriaceae</taxon>
        <taxon>Carnobacterium</taxon>
    </lineage>
</organism>
<dbReference type="GO" id="GO:0015450">
    <property type="term" value="F:protein-transporting ATPase activity"/>
    <property type="evidence" value="ECO:0007669"/>
    <property type="project" value="UniProtKB-UniRule"/>
</dbReference>
<dbReference type="AlphaFoldDB" id="A0A1X7MRV8"/>
<keyword evidence="12" id="KW-1185">Reference proteome</keyword>
<evidence type="ECO:0000256" key="10">
    <source>
        <dbReference type="RuleBase" id="RU365087"/>
    </source>
</evidence>
<dbReference type="STRING" id="1073423.SAMN04488700_0260"/>
<dbReference type="Proteomes" id="UP000193435">
    <property type="component" value="Unassembled WGS sequence"/>
</dbReference>
<evidence type="ECO:0000256" key="2">
    <source>
        <dbReference type="ARBA" id="ARBA00008445"/>
    </source>
</evidence>
<dbReference type="PRINTS" id="PR01651">
    <property type="entry name" value="SECGEXPORT"/>
</dbReference>
<evidence type="ECO:0000256" key="8">
    <source>
        <dbReference type="ARBA" id="ARBA00023010"/>
    </source>
</evidence>
<proteinExistence type="inferred from homology"/>
<accession>A0A1X7MRV8</accession>
<dbReference type="RefSeq" id="WP_085558620.1">
    <property type="nucleotide sequence ID" value="NZ_FOAH01000014.1"/>
</dbReference>
<name>A0A1X7MRV8_9LACT</name>
<evidence type="ECO:0000256" key="3">
    <source>
        <dbReference type="ARBA" id="ARBA00022448"/>
    </source>
</evidence>
<feature type="transmembrane region" description="Helical" evidence="10">
    <location>
        <begin position="53"/>
        <end position="75"/>
    </location>
</feature>
<dbReference type="GO" id="GO:0065002">
    <property type="term" value="P:intracellular protein transmembrane transport"/>
    <property type="evidence" value="ECO:0007669"/>
    <property type="project" value="TreeGrafter"/>
</dbReference>
<comment type="subcellular location">
    <subcellularLocation>
        <location evidence="1 10">Cell membrane</location>
        <topology evidence="1 10">Multi-pass membrane protein</topology>
    </subcellularLocation>
</comment>
<keyword evidence="5 10" id="KW-0812">Transmembrane</keyword>
<feature type="transmembrane region" description="Helical" evidence="10">
    <location>
        <begin position="6"/>
        <end position="22"/>
    </location>
</feature>
<reference evidence="11 12" key="1">
    <citation type="submission" date="2017-04" db="EMBL/GenBank/DDBJ databases">
        <authorList>
            <person name="Afonso C.L."/>
            <person name="Miller P.J."/>
            <person name="Scott M.A."/>
            <person name="Spackman E."/>
            <person name="Goraichik I."/>
            <person name="Dimitrov K.M."/>
            <person name="Suarez D.L."/>
            <person name="Swayne D.E."/>
        </authorList>
    </citation>
    <scope>NUCLEOTIDE SEQUENCE [LARGE SCALE GENOMIC DNA]</scope>
    <source>
        <strain evidence="11 12">LMG26642</strain>
    </source>
</reference>
<evidence type="ECO:0000256" key="5">
    <source>
        <dbReference type="ARBA" id="ARBA00022692"/>
    </source>
</evidence>
<evidence type="ECO:0000313" key="11">
    <source>
        <dbReference type="EMBL" id="SMH26776.1"/>
    </source>
</evidence>
<dbReference type="GO" id="GO:0005886">
    <property type="term" value="C:plasma membrane"/>
    <property type="evidence" value="ECO:0007669"/>
    <property type="project" value="UniProtKB-SubCell"/>
</dbReference>
<keyword evidence="9 10" id="KW-0472">Membrane</keyword>
<dbReference type="PANTHER" id="PTHR34182">
    <property type="entry name" value="PROTEIN-EXPORT MEMBRANE PROTEIN SECG"/>
    <property type="match status" value="1"/>
</dbReference>
<gene>
    <name evidence="11" type="ORF">SAMN04488700_0260</name>
</gene>
<dbReference type="GO" id="GO:0043952">
    <property type="term" value="P:protein transport by the Sec complex"/>
    <property type="evidence" value="ECO:0007669"/>
    <property type="project" value="TreeGrafter"/>
</dbReference>
<keyword evidence="6 10" id="KW-0653">Protein transport</keyword>
<evidence type="ECO:0000256" key="1">
    <source>
        <dbReference type="ARBA" id="ARBA00004651"/>
    </source>
</evidence>
<comment type="similarity">
    <text evidence="2 10">Belongs to the SecG family.</text>
</comment>
<sequence length="78" mass="8375">MYDTFLIAELIVSVLLIIVIVMQPTKTNNAASAFTGGAEQLFGKQKARGFEAVLQRVTVVLGIAFFVIALLLAYLSVG</sequence>
<keyword evidence="4 10" id="KW-1003">Cell membrane</keyword>
<dbReference type="NCBIfam" id="TIGR00810">
    <property type="entry name" value="secG"/>
    <property type="match status" value="1"/>
</dbReference>
<evidence type="ECO:0000256" key="6">
    <source>
        <dbReference type="ARBA" id="ARBA00022927"/>
    </source>
</evidence>
<evidence type="ECO:0000313" key="12">
    <source>
        <dbReference type="Proteomes" id="UP000193435"/>
    </source>
</evidence>
<dbReference type="Pfam" id="PF03840">
    <property type="entry name" value="SecG"/>
    <property type="match status" value="1"/>
</dbReference>
<evidence type="ECO:0000256" key="4">
    <source>
        <dbReference type="ARBA" id="ARBA00022475"/>
    </source>
</evidence>
<dbReference type="PANTHER" id="PTHR34182:SF1">
    <property type="entry name" value="PROTEIN-EXPORT MEMBRANE PROTEIN SECG"/>
    <property type="match status" value="1"/>
</dbReference>
<dbReference type="OrthoDB" id="1651166at2"/>
<keyword evidence="8 10" id="KW-0811">Translocation</keyword>
<dbReference type="EMBL" id="FXBJ01000002">
    <property type="protein sequence ID" value="SMH26776.1"/>
    <property type="molecule type" value="Genomic_DNA"/>
</dbReference>
<dbReference type="InterPro" id="IPR004692">
    <property type="entry name" value="SecG"/>
</dbReference>
<keyword evidence="3 10" id="KW-0813">Transport</keyword>
<evidence type="ECO:0000256" key="7">
    <source>
        <dbReference type="ARBA" id="ARBA00022989"/>
    </source>
</evidence>